<name>A0A1I2BMQ8_9BACT</name>
<accession>A0A1I2BMQ8</accession>
<evidence type="ECO:0000313" key="2">
    <source>
        <dbReference type="Proteomes" id="UP000198964"/>
    </source>
</evidence>
<dbReference type="STRING" id="655355.SAMN05216283_101462"/>
<proteinExistence type="predicted"/>
<evidence type="ECO:0000313" key="1">
    <source>
        <dbReference type="EMBL" id="SFE57494.1"/>
    </source>
</evidence>
<sequence>MKNTIKWYILILLFTFSVGCDDEFKEINSNPNAVTDIDDEYLFANAVLQSLRGNGNTYAQFPFASQYAHVYTGLSNKMFIDRYYDNFTSAEYRDLYEGIFYGPIRHIQDVIRMTKPGGDRENEVRHAMAQVVAAMNFSRLADAFGSVPYQQGGLGQEGNLYPEFDSVEFIYKDMMNKLKEVISVLQSADAKKGYPGADPFFNNDLDKWSRFANSLRLRLAMRIRLVAPDDANPVIVECLSLPLIEENEQNVRNENQDSDISEFQNPAYNQYGYWKWKMSDFFVETLKNMEDPRLEVFAAANANGEYLGLPNGLSDTELSKQNLELIAVPSDQLVGKASTIYYLTAAEVWLLRAEAALFGLVPGDANELYQTAIRKSLQQWQVSEEAISAYLSDNQYTTLVGSTERQFEQIATQLWIAVLPNAMEGWSTIRRTGYPVLPNRYAPKYDLGVTDGELPTRCKYPSSEVNINQENYLKAIAEQGPDEITTPLWWDVKN</sequence>
<keyword evidence="2" id="KW-1185">Reference proteome</keyword>
<dbReference type="InterPro" id="IPR041662">
    <property type="entry name" value="SusD-like_2"/>
</dbReference>
<dbReference type="SUPFAM" id="SSF48452">
    <property type="entry name" value="TPR-like"/>
    <property type="match status" value="1"/>
</dbReference>
<dbReference type="Gene3D" id="1.25.40.390">
    <property type="match status" value="1"/>
</dbReference>
<dbReference type="PROSITE" id="PS51257">
    <property type="entry name" value="PROKAR_LIPOPROTEIN"/>
    <property type="match status" value="1"/>
</dbReference>
<dbReference type="AlphaFoldDB" id="A0A1I2BMQ8"/>
<gene>
    <name evidence="1" type="ORF">SAMN05216283_101462</name>
</gene>
<protein>
    <submittedName>
        <fullName evidence="1">Starch-binding associating with outer membrane</fullName>
    </submittedName>
</protein>
<organism evidence="1 2">
    <name type="scientific">Sunxiuqinia elliptica</name>
    <dbReference type="NCBI Taxonomy" id="655355"/>
    <lineage>
        <taxon>Bacteria</taxon>
        <taxon>Pseudomonadati</taxon>
        <taxon>Bacteroidota</taxon>
        <taxon>Bacteroidia</taxon>
        <taxon>Marinilabiliales</taxon>
        <taxon>Prolixibacteraceae</taxon>
        <taxon>Sunxiuqinia</taxon>
    </lineage>
</organism>
<dbReference type="Pfam" id="PF12771">
    <property type="entry name" value="SusD-like_2"/>
    <property type="match status" value="1"/>
</dbReference>
<reference evidence="1 2" key="1">
    <citation type="submission" date="2016-10" db="EMBL/GenBank/DDBJ databases">
        <authorList>
            <person name="de Groot N.N."/>
        </authorList>
    </citation>
    <scope>NUCLEOTIDE SEQUENCE [LARGE SCALE GENOMIC DNA]</scope>
    <source>
        <strain evidence="1 2">CGMCC 1.9156</strain>
    </source>
</reference>
<dbReference type="Proteomes" id="UP000198964">
    <property type="component" value="Unassembled WGS sequence"/>
</dbReference>
<dbReference type="InterPro" id="IPR011990">
    <property type="entry name" value="TPR-like_helical_dom_sf"/>
</dbReference>
<dbReference type="EMBL" id="FONW01000001">
    <property type="protein sequence ID" value="SFE57494.1"/>
    <property type="molecule type" value="Genomic_DNA"/>
</dbReference>